<dbReference type="EMBL" id="AACDUL010000033">
    <property type="protein sequence ID" value="EAK1510487.1"/>
    <property type="molecule type" value="Genomic_DNA"/>
</dbReference>
<proteinExistence type="predicted"/>
<dbReference type="AlphaFoldDB" id="A0A381CJL8"/>
<evidence type="ECO:0000313" key="2">
    <source>
        <dbReference type="Proteomes" id="UP000361993"/>
    </source>
</evidence>
<evidence type="ECO:0000313" key="1">
    <source>
        <dbReference type="EMBL" id="EAK1510487.1"/>
    </source>
</evidence>
<dbReference type="OrthoDB" id="9985237at2"/>
<protein>
    <submittedName>
        <fullName evidence="1">Uncharacterized protein</fullName>
    </submittedName>
</protein>
<name>A0A381CJL8_CAMCO</name>
<reference evidence="1 2" key="1">
    <citation type="submission" date="2018-05" db="EMBL/GenBank/DDBJ databases">
        <authorList>
            <consortium name="GenomeTrakr network: Whole genome sequencing for foodborne pathogen traceback"/>
        </authorList>
    </citation>
    <scope>NUCLEOTIDE SEQUENCE [LARGE SCALE GENOMIC DNA]</scope>
    <source>
        <strain evidence="1 2">NC_C6016</strain>
    </source>
</reference>
<accession>A0A381CJL8</accession>
<organism evidence="1 2">
    <name type="scientific">Campylobacter coli</name>
    <dbReference type="NCBI Taxonomy" id="195"/>
    <lineage>
        <taxon>Bacteria</taxon>
        <taxon>Pseudomonadati</taxon>
        <taxon>Campylobacterota</taxon>
        <taxon>Epsilonproteobacteria</taxon>
        <taxon>Campylobacterales</taxon>
        <taxon>Campylobacteraceae</taxon>
        <taxon>Campylobacter</taxon>
    </lineage>
</organism>
<gene>
    <name evidence="1" type="ORF">CJD00_09580</name>
</gene>
<comment type="caution">
    <text evidence="1">The sequence shown here is derived from an EMBL/GenBank/DDBJ whole genome shotgun (WGS) entry which is preliminary data.</text>
</comment>
<dbReference type="RefSeq" id="WP_002839966.1">
    <property type="nucleotide sequence ID" value="NZ_CP044175.1"/>
</dbReference>
<dbReference type="Proteomes" id="UP000361993">
    <property type="component" value="Unassembled WGS sequence"/>
</dbReference>
<sequence length="122" mass="14651">MEKVDYCRMSCLDGKINAFKYLLDLFLSDLENENDVKTCNMFENDTSIEYVKDMLMMMLDKIKEIVIDQDNCHHNIDMYASVYHEIIKDELGKEFTPKELKELHKKQEERLLKELFEESKKK</sequence>